<dbReference type="InterPro" id="IPR036875">
    <property type="entry name" value="Znf_CCHC_sf"/>
</dbReference>
<feature type="region of interest" description="Disordered" evidence="2">
    <location>
        <begin position="401"/>
        <end position="472"/>
    </location>
</feature>
<reference evidence="4" key="1">
    <citation type="journal article" date="2023" name="Mol. Phylogenet. Evol.">
        <title>Genome-scale phylogeny and comparative genomics of the fungal order Sordariales.</title>
        <authorList>
            <person name="Hensen N."/>
            <person name="Bonometti L."/>
            <person name="Westerberg I."/>
            <person name="Brannstrom I.O."/>
            <person name="Guillou S."/>
            <person name="Cros-Aarteil S."/>
            <person name="Calhoun S."/>
            <person name="Haridas S."/>
            <person name="Kuo A."/>
            <person name="Mondo S."/>
            <person name="Pangilinan J."/>
            <person name="Riley R."/>
            <person name="LaButti K."/>
            <person name="Andreopoulos B."/>
            <person name="Lipzen A."/>
            <person name="Chen C."/>
            <person name="Yan M."/>
            <person name="Daum C."/>
            <person name="Ng V."/>
            <person name="Clum A."/>
            <person name="Steindorff A."/>
            <person name="Ohm R.A."/>
            <person name="Martin F."/>
            <person name="Silar P."/>
            <person name="Natvig D.O."/>
            <person name="Lalanne C."/>
            <person name="Gautier V."/>
            <person name="Ament-Velasquez S.L."/>
            <person name="Kruys A."/>
            <person name="Hutchinson M.I."/>
            <person name="Powell A.J."/>
            <person name="Barry K."/>
            <person name="Miller A.N."/>
            <person name="Grigoriev I.V."/>
            <person name="Debuchy R."/>
            <person name="Gladieux P."/>
            <person name="Hiltunen Thoren M."/>
            <person name="Johannesson H."/>
        </authorList>
    </citation>
    <scope>NUCLEOTIDE SEQUENCE</scope>
    <source>
        <strain evidence="4">CBS 560.94</strain>
    </source>
</reference>
<dbReference type="GeneID" id="87866906"/>
<feature type="compositionally biased region" description="Gly residues" evidence="2">
    <location>
        <begin position="424"/>
        <end position="437"/>
    </location>
</feature>
<dbReference type="Proteomes" id="UP001278500">
    <property type="component" value="Unassembled WGS sequence"/>
</dbReference>
<dbReference type="RefSeq" id="XP_062679059.1">
    <property type="nucleotide sequence ID" value="XM_062829752.1"/>
</dbReference>
<dbReference type="SUPFAM" id="SSF57756">
    <property type="entry name" value="Retrovirus zinc finger-like domains"/>
    <property type="match status" value="1"/>
</dbReference>
<dbReference type="GO" id="GO:0003676">
    <property type="term" value="F:nucleic acid binding"/>
    <property type="evidence" value="ECO:0007669"/>
    <property type="project" value="InterPro"/>
</dbReference>
<keyword evidence="5" id="KW-1185">Reference proteome</keyword>
<keyword evidence="1" id="KW-0479">Metal-binding</keyword>
<proteinExistence type="predicted"/>
<evidence type="ECO:0000256" key="1">
    <source>
        <dbReference type="PROSITE-ProRule" id="PRU00047"/>
    </source>
</evidence>
<dbReference type="PROSITE" id="PS50158">
    <property type="entry name" value="ZF_CCHC"/>
    <property type="match status" value="1"/>
</dbReference>
<dbReference type="InterPro" id="IPR001878">
    <property type="entry name" value="Znf_CCHC"/>
</dbReference>
<keyword evidence="1" id="KW-0863">Zinc-finger</keyword>
<accession>A0AAE0J9Y2</accession>
<name>A0AAE0J9Y2_9PEZI</name>
<sequence>MSFINFNADDGSDHPSHSGSNDNDTDNGLSSSAAALDRAALVKVDLTRGIEHFLGSLNNDERPRFVPRDYLVTASEIAGEPAFQSIVDPLGRIFLSVLEDNRVARRIADDRQADFDTLNLEHIALKQELEDPRATMSAAPTGIVAGAPLPRRIIEDPPAFDGKEKDPARRCETFRAWKFRIVTAWRVDAPHYQAEDVKILRAAILLGPELLSSVQADLDAMMIEPDKDKWRWKTGVDFMKHLSDRFDNVDLKLDASRRLADLYQKNMPFSEFEVELTKLMDRCNLDPAMKVHHLRNKINKRLRDALWLDLCRLVARNLDDADHRNKLANHFYKADTNSNTGGGGGNSSNPDERPVSQGGNQMDLDAVGLAGIIHQEVLDQRQRDGQCRRCGQPGHIARGCINSVNYGSKGRQDGKESRKKNRGGRGGGRGGRGGNRGGSNTSGQQAEVRAADAAPAAAAAAGDEYYNEPGNA</sequence>
<protein>
    <recommendedName>
        <fullName evidence="3">CCHC-type domain-containing protein</fullName>
    </recommendedName>
</protein>
<gene>
    <name evidence="4" type="ORF">B0H65DRAFT_550611</name>
</gene>
<dbReference type="EMBL" id="JAUEPP010000006">
    <property type="protein sequence ID" value="KAK3340117.1"/>
    <property type="molecule type" value="Genomic_DNA"/>
</dbReference>
<dbReference type="SMART" id="SM00343">
    <property type="entry name" value="ZnF_C2HC"/>
    <property type="match status" value="1"/>
</dbReference>
<reference evidence="4" key="2">
    <citation type="submission" date="2023-06" db="EMBL/GenBank/DDBJ databases">
        <authorList>
            <consortium name="Lawrence Berkeley National Laboratory"/>
            <person name="Haridas S."/>
            <person name="Hensen N."/>
            <person name="Bonometti L."/>
            <person name="Westerberg I."/>
            <person name="Brannstrom I.O."/>
            <person name="Guillou S."/>
            <person name="Cros-Aarteil S."/>
            <person name="Calhoun S."/>
            <person name="Kuo A."/>
            <person name="Mondo S."/>
            <person name="Pangilinan J."/>
            <person name="Riley R."/>
            <person name="Labutti K."/>
            <person name="Andreopoulos B."/>
            <person name="Lipzen A."/>
            <person name="Chen C."/>
            <person name="Yanf M."/>
            <person name="Daum C."/>
            <person name="Ng V."/>
            <person name="Clum A."/>
            <person name="Steindorff A."/>
            <person name="Ohm R."/>
            <person name="Martin F."/>
            <person name="Silar P."/>
            <person name="Natvig D."/>
            <person name="Lalanne C."/>
            <person name="Gautier V."/>
            <person name="Ament-Velasquez S.L."/>
            <person name="Kruys A."/>
            <person name="Hutchinson M.I."/>
            <person name="Powell A.J."/>
            <person name="Barry K."/>
            <person name="Miller A.N."/>
            <person name="Grigoriev I.V."/>
            <person name="Debuchy R."/>
            <person name="Gladieux P."/>
            <person name="Thoren M.H."/>
            <person name="Johannesson H."/>
        </authorList>
    </citation>
    <scope>NUCLEOTIDE SEQUENCE</scope>
    <source>
        <strain evidence="4">CBS 560.94</strain>
    </source>
</reference>
<evidence type="ECO:0000259" key="3">
    <source>
        <dbReference type="PROSITE" id="PS50158"/>
    </source>
</evidence>
<dbReference type="AlphaFoldDB" id="A0AAE0J9Y2"/>
<comment type="caution">
    <text evidence="4">The sequence shown here is derived from an EMBL/GenBank/DDBJ whole genome shotgun (WGS) entry which is preliminary data.</text>
</comment>
<keyword evidence="1" id="KW-0862">Zinc</keyword>
<evidence type="ECO:0000313" key="5">
    <source>
        <dbReference type="Proteomes" id="UP001278500"/>
    </source>
</evidence>
<evidence type="ECO:0000256" key="2">
    <source>
        <dbReference type="SAM" id="MobiDB-lite"/>
    </source>
</evidence>
<feature type="region of interest" description="Disordered" evidence="2">
    <location>
        <begin position="8"/>
        <end position="30"/>
    </location>
</feature>
<dbReference type="GO" id="GO:0008270">
    <property type="term" value="F:zinc ion binding"/>
    <property type="evidence" value="ECO:0007669"/>
    <property type="project" value="UniProtKB-KW"/>
</dbReference>
<organism evidence="4 5">
    <name type="scientific">Neurospora tetraspora</name>
    <dbReference type="NCBI Taxonomy" id="94610"/>
    <lineage>
        <taxon>Eukaryota</taxon>
        <taxon>Fungi</taxon>
        <taxon>Dikarya</taxon>
        <taxon>Ascomycota</taxon>
        <taxon>Pezizomycotina</taxon>
        <taxon>Sordariomycetes</taxon>
        <taxon>Sordariomycetidae</taxon>
        <taxon>Sordariales</taxon>
        <taxon>Sordariaceae</taxon>
        <taxon>Neurospora</taxon>
    </lineage>
</organism>
<feature type="region of interest" description="Disordered" evidence="2">
    <location>
        <begin position="333"/>
        <end position="362"/>
    </location>
</feature>
<feature type="domain" description="CCHC-type" evidence="3">
    <location>
        <begin position="387"/>
        <end position="400"/>
    </location>
</feature>
<evidence type="ECO:0000313" key="4">
    <source>
        <dbReference type="EMBL" id="KAK3340117.1"/>
    </source>
</evidence>
<feature type="compositionally biased region" description="Low complexity" evidence="2">
    <location>
        <begin position="451"/>
        <end position="461"/>
    </location>
</feature>